<sequence>MKAKRSLLLVLAILASQPIYAQWRLLFRSQDIQQTLNLMTLTDSANSIMAIESRGVLSKYLIVRYSRSKRKLVAKDSIWGFVDGNGAIWRCYEKELFLVINSNRGWVNYAINRPVGTRLTAMYGARMYSRTLDSKIKSNWSEAMADIPQGYILR</sequence>
<proteinExistence type="predicted"/>
<name>A0ABW6AP28_9BACT</name>
<protein>
    <submittedName>
        <fullName evidence="1">Uncharacterized protein</fullName>
    </submittedName>
</protein>
<evidence type="ECO:0000313" key="1">
    <source>
        <dbReference type="EMBL" id="MFD2936352.1"/>
    </source>
</evidence>
<dbReference type="Proteomes" id="UP001597512">
    <property type="component" value="Unassembled WGS sequence"/>
</dbReference>
<gene>
    <name evidence="1" type="ORF">ACFS25_21400</name>
</gene>
<evidence type="ECO:0000313" key="2">
    <source>
        <dbReference type="Proteomes" id="UP001597512"/>
    </source>
</evidence>
<organism evidence="1 2">
    <name type="scientific">Spirosoma flavum</name>
    <dbReference type="NCBI Taxonomy" id="2048557"/>
    <lineage>
        <taxon>Bacteria</taxon>
        <taxon>Pseudomonadati</taxon>
        <taxon>Bacteroidota</taxon>
        <taxon>Cytophagia</taxon>
        <taxon>Cytophagales</taxon>
        <taxon>Cytophagaceae</taxon>
        <taxon>Spirosoma</taxon>
    </lineage>
</organism>
<dbReference type="RefSeq" id="WP_381505077.1">
    <property type="nucleotide sequence ID" value="NZ_JBHUOM010000023.1"/>
</dbReference>
<dbReference type="EMBL" id="JBHUOM010000023">
    <property type="protein sequence ID" value="MFD2936352.1"/>
    <property type="molecule type" value="Genomic_DNA"/>
</dbReference>
<comment type="caution">
    <text evidence="1">The sequence shown here is derived from an EMBL/GenBank/DDBJ whole genome shotgun (WGS) entry which is preliminary data.</text>
</comment>
<keyword evidence="2" id="KW-1185">Reference proteome</keyword>
<accession>A0ABW6AP28</accession>
<reference evidence="2" key="1">
    <citation type="journal article" date="2019" name="Int. J. Syst. Evol. Microbiol.">
        <title>The Global Catalogue of Microorganisms (GCM) 10K type strain sequencing project: providing services to taxonomists for standard genome sequencing and annotation.</title>
        <authorList>
            <consortium name="The Broad Institute Genomics Platform"/>
            <consortium name="The Broad Institute Genome Sequencing Center for Infectious Disease"/>
            <person name="Wu L."/>
            <person name="Ma J."/>
        </authorList>
    </citation>
    <scope>NUCLEOTIDE SEQUENCE [LARGE SCALE GENOMIC DNA]</scope>
    <source>
        <strain evidence="2">KCTC 52490</strain>
    </source>
</reference>